<evidence type="ECO:0000256" key="5">
    <source>
        <dbReference type="ARBA" id="ARBA00023004"/>
    </source>
</evidence>
<dbReference type="SFLD" id="SFLDG01387">
    <property type="entry name" value="BtrN-like_SPASM_domain_contain"/>
    <property type="match status" value="1"/>
</dbReference>
<feature type="region of interest" description="Disordered" evidence="7">
    <location>
        <begin position="336"/>
        <end position="356"/>
    </location>
</feature>
<dbReference type="InterPro" id="IPR050377">
    <property type="entry name" value="Radical_SAM_PqqE_MftC-like"/>
</dbReference>
<evidence type="ECO:0000256" key="4">
    <source>
        <dbReference type="ARBA" id="ARBA00022723"/>
    </source>
</evidence>
<dbReference type="Pfam" id="PF13186">
    <property type="entry name" value="SPASM"/>
    <property type="match status" value="1"/>
</dbReference>
<name>A0A381VQA2_9ZZZZ</name>
<accession>A0A381VQA2</accession>
<evidence type="ECO:0000256" key="3">
    <source>
        <dbReference type="ARBA" id="ARBA00022691"/>
    </source>
</evidence>
<dbReference type="SFLD" id="SFLDG01067">
    <property type="entry name" value="SPASM/twitch_domain_containing"/>
    <property type="match status" value="1"/>
</dbReference>
<dbReference type="EMBL" id="UINC01009484">
    <property type="protein sequence ID" value="SVA42526.1"/>
    <property type="molecule type" value="Genomic_DNA"/>
</dbReference>
<dbReference type="PROSITE" id="PS51918">
    <property type="entry name" value="RADICAL_SAM"/>
    <property type="match status" value="1"/>
</dbReference>
<evidence type="ECO:0000256" key="1">
    <source>
        <dbReference type="ARBA" id="ARBA00001966"/>
    </source>
</evidence>
<dbReference type="PANTHER" id="PTHR11228">
    <property type="entry name" value="RADICAL SAM DOMAIN PROTEIN"/>
    <property type="match status" value="1"/>
</dbReference>
<dbReference type="CDD" id="cd01335">
    <property type="entry name" value="Radical_SAM"/>
    <property type="match status" value="1"/>
</dbReference>
<evidence type="ECO:0000256" key="6">
    <source>
        <dbReference type="ARBA" id="ARBA00023014"/>
    </source>
</evidence>
<dbReference type="InterPro" id="IPR013785">
    <property type="entry name" value="Aldolase_TIM"/>
</dbReference>
<dbReference type="Pfam" id="PF04055">
    <property type="entry name" value="Radical_SAM"/>
    <property type="match status" value="1"/>
</dbReference>
<dbReference type="AlphaFoldDB" id="A0A381VQA2"/>
<dbReference type="InterPro" id="IPR007197">
    <property type="entry name" value="rSAM"/>
</dbReference>
<dbReference type="InterPro" id="IPR058240">
    <property type="entry name" value="rSAM_sf"/>
</dbReference>
<keyword evidence="5" id="KW-0408">Iron</keyword>
<protein>
    <recommendedName>
        <fullName evidence="8">Radical SAM core domain-containing protein</fullName>
    </recommendedName>
</protein>
<dbReference type="InterPro" id="IPR034391">
    <property type="entry name" value="AdoMet-like_SPASM_containing"/>
</dbReference>
<dbReference type="InterPro" id="IPR023885">
    <property type="entry name" value="4Fe4S-binding_SPASM_dom"/>
</dbReference>
<sequence>MSLTTIRNLIPPTIIRRLRQNIFFRVRQRKEIIEQKIFTLYVEVTTYCNARCFMCSWEEKYIKDGMQQSHVSQELVDKLLYSVKKLIDRGKVIKFFPIGLGEPLLFPGLFDLFHKLKAIDQNIYIVLTTNGVPLKESVFLKLIDSGVDEITISLNADSAEGYQKVMGIDKYETALQNSLDILQYKKERGLKSPKISIQFLESVHLKKPFFATLKFWLPYLTGDDKVFFHEIVSEAGTCDLAVQDSGMQNLETRFPCSEPWQRISILNDGAVYPCGPVFYWKEKKDDLYLGNILEKDLIDLYFDNPKVQQIKDAMLCNDYSKLPTCSDCNNPILTPNPFKKEPTSENWSLGSKKPLK</sequence>
<dbReference type="PANTHER" id="PTHR11228:SF7">
    <property type="entry name" value="PQQA PEPTIDE CYCLASE"/>
    <property type="match status" value="1"/>
</dbReference>
<dbReference type="GO" id="GO:0051536">
    <property type="term" value="F:iron-sulfur cluster binding"/>
    <property type="evidence" value="ECO:0007669"/>
    <property type="project" value="UniProtKB-KW"/>
</dbReference>
<proteinExistence type="predicted"/>
<feature type="domain" description="Radical SAM core" evidence="8">
    <location>
        <begin position="34"/>
        <end position="273"/>
    </location>
</feature>
<keyword evidence="2" id="KW-0004">4Fe-4S</keyword>
<dbReference type="GO" id="GO:0046872">
    <property type="term" value="F:metal ion binding"/>
    <property type="evidence" value="ECO:0007669"/>
    <property type="project" value="UniProtKB-KW"/>
</dbReference>
<evidence type="ECO:0000256" key="2">
    <source>
        <dbReference type="ARBA" id="ARBA00022485"/>
    </source>
</evidence>
<evidence type="ECO:0000259" key="8">
    <source>
        <dbReference type="PROSITE" id="PS51918"/>
    </source>
</evidence>
<dbReference type="GO" id="GO:0003824">
    <property type="term" value="F:catalytic activity"/>
    <property type="evidence" value="ECO:0007669"/>
    <property type="project" value="InterPro"/>
</dbReference>
<keyword evidence="6" id="KW-0411">Iron-sulfur</keyword>
<dbReference type="Gene3D" id="3.20.20.70">
    <property type="entry name" value="Aldolase class I"/>
    <property type="match status" value="1"/>
</dbReference>
<gene>
    <name evidence="9" type="ORF">METZ01_LOCUS95380</name>
</gene>
<reference evidence="9" key="1">
    <citation type="submission" date="2018-05" db="EMBL/GenBank/DDBJ databases">
        <authorList>
            <person name="Lanie J.A."/>
            <person name="Ng W.-L."/>
            <person name="Kazmierczak K.M."/>
            <person name="Andrzejewski T.M."/>
            <person name="Davidsen T.M."/>
            <person name="Wayne K.J."/>
            <person name="Tettelin H."/>
            <person name="Glass J.I."/>
            <person name="Rusch D."/>
            <person name="Podicherti R."/>
            <person name="Tsui H.-C.T."/>
            <person name="Winkler M.E."/>
        </authorList>
    </citation>
    <scope>NUCLEOTIDE SEQUENCE</scope>
</reference>
<comment type="cofactor">
    <cofactor evidence="1">
        <name>[4Fe-4S] cluster</name>
        <dbReference type="ChEBI" id="CHEBI:49883"/>
    </cofactor>
</comment>
<dbReference type="CDD" id="cd21109">
    <property type="entry name" value="SPASM"/>
    <property type="match status" value="1"/>
</dbReference>
<dbReference type="SUPFAM" id="SSF102114">
    <property type="entry name" value="Radical SAM enzymes"/>
    <property type="match status" value="1"/>
</dbReference>
<keyword evidence="4" id="KW-0479">Metal-binding</keyword>
<organism evidence="9">
    <name type="scientific">marine metagenome</name>
    <dbReference type="NCBI Taxonomy" id="408172"/>
    <lineage>
        <taxon>unclassified sequences</taxon>
        <taxon>metagenomes</taxon>
        <taxon>ecological metagenomes</taxon>
    </lineage>
</organism>
<keyword evidence="3" id="KW-0949">S-adenosyl-L-methionine</keyword>
<evidence type="ECO:0000313" key="9">
    <source>
        <dbReference type="EMBL" id="SVA42526.1"/>
    </source>
</evidence>
<dbReference type="SFLD" id="SFLDS00029">
    <property type="entry name" value="Radical_SAM"/>
    <property type="match status" value="1"/>
</dbReference>
<evidence type="ECO:0000256" key="7">
    <source>
        <dbReference type="SAM" id="MobiDB-lite"/>
    </source>
</evidence>